<evidence type="ECO:0000256" key="4">
    <source>
        <dbReference type="ARBA" id="ARBA00022723"/>
    </source>
</evidence>
<dbReference type="InterPro" id="IPR036671">
    <property type="entry name" value="DPH_MB_sf"/>
</dbReference>
<keyword evidence="5" id="KW-0862">Zinc</keyword>
<dbReference type="OrthoDB" id="445556at2759"/>
<dbReference type="PROSITE" id="PS50076">
    <property type="entry name" value="DNAJ_2"/>
    <property type="match status" value="1"/>
</dbReference>
<dbReference type="PROSITE" id="PS51074">
    <property type="entry name" value="DPH_MB"/>
    <property type="match status" value="1"/>
</dbReference>
<dbReference type="InterPro" id="IPR036869">
    <property type="entry name" value="J_dom_sf"/>
</dbReference>
<protein>
    <recommendedName>
        <fullName evidence="3">Diphthamide biosynthesis protein 4</fullName>
    </recommendedName>
</protein>
<dbReference type="PRINTS" id="PR00625">
    <property type="entry name" value="JDOMAIN"/>
</dbReference>
<dbReference type="InterPro" id="IPR007872">
    <property type="entry name" value="DPH_MB_dom"/>
</dbReference>
<dbReference type="InterPro" id="IPR001623">
    <property type="entry name" value="DnaJ_domain"/>
</dbReference>
<dbReference type="SUPFAM" id="SSF144217">
    <property type="entry name" value="CSL zinc finger"/>
    <property type="match status" value="1"/>
</dbReference>
<dbReference type="SMART" id="SM00271">
    <property type="entry name" value="DnaJ"/>
    <property type="match status" value="1"/>
</dbReference>
<feature type="domain" description="J" evidence="7">
    <location>
        <begin position="8"/>
        <end position="109"/>
    </location>
</feature>
<evidence type="ECO:0000256" key="3">
    <source>
        <dbReference type="ARBA" id="ARBA00021797"/>
    </source>
</evidence>
<dbReference type="Gene3D" id="3.10.660.10">
    <property type="entry name" value="DPH Zinc finger"/>
    <property type="match status" value="1"/>
</dbReference>
<dbReference type="AlphaFoldDB" id="A0A9N8YME1"/>
<dbReference type="GO" id="GO:0001671">
    <property type="term" value="F:ATPase activator activity"/>
    <property type="evidence" value="ECO:0007669"/>
    <property type="project" value="TreeGrafter"/>
</dbReference>
<dbReference type="Pfam" id="PF05207">
    <property type="entry name" value="Zn_ribbon_CSL"/>
    <property type="match status" value="1"/>
</dbReference>
<gene>
    <name evidence="9" type="ORF">ALEPTO_LOCUS141</name>
</gene>
<keyword evidence="10" id="KW-1185">Reference proteome</keyword>
<dbReference type="Gene3D" id="1.10.287.110">
    <property type="entry name" value="DnaJ domain"/>
    <property type="match status" value="1"/>
</dbReference>
<comment type="similarity">
    <text evidence="2">Belongs to the DPH4 family.</text>
</comment>
<dbReference type="Pfam" id="PF00226">
    <property type="entry name" value="DnaJ"/>
    <property type="match status" value="1"/>
</dbReference>
<reference evidence="9" key="1">
    <citation type="submission" date="2021-06" db="EMBL/GenBank/DDBJ databases">
        <authorList>
            <person name="Kallberg Y."/>
            <person name="Tangrot J."/>
            <person name="Rosling A."/>
        </authorList>
    </citation>
    <scope>NUCLEOTIDE SEQUENCE</scope>
    <source>
        <strain evidence="9">FL130A</strain>
    </source>
</reference>
<proteinExistence type="inferred from homology"/>
<sequence>MTDQVEETYYDVLGVSTTANTDEIKKAYQKLILIWHPDKEKLRQNKQISDGSLEIDDTVEEEELRENFIDKRENNGVRDVSTSYKIQRISDAWKTLKDPAARKAYDAQVKAAQLNAQNDGVVNAEIDLDDMKYDKETFTYTLECRCSGQYIITEEDLENEIDIVACGGCSLRVRVLYDVVDDNNKEEGALI</sequence>
<name>A0A9N8YME1_9GLOM</name>
<comment type="function">
    <text evidence="1">Required for the first step of diphthamide biosynthesis, the transfer of 3-amino-3-carboxypropyl from S-adenosyl-L-methionine to a histidine residue. Diphthamide is a post-translational modification of histidine which occurs in elongation factor 2.</text>
</comment>
<comment type="caution">
    <text evidence="9">The sequence shown here is derived from an EMBL/GenBank/DDBJ whole genome shotgun (WGS) entry which is preliminary data.</text>
</comment>
<keyword evidence="4" id="KW-0479">Metal-binding</keyword>
<keyword evidence="6" id="KW-0408">Iron</keyword>
<evidence type="ECO:0000313" key="9">
    <source>
        <dbReference type="EMBL" id="CAG8439014.1"/>
    </source>
</evidence>
<evidence type="ECO:0000256" key="6">
    <source>
        <dbReference type="ARBA" id="ARBA00023004"/>
    </source>
</evidence>
<dbReference type="PANTHER" id="PTHR45255">
    <property type="entry name" value="DNAJ HOMOLOG SUBFAMILY C MEMBER 24"/>
    <property type="match status" value="1"/>
</dbReference>
<dbReference type="PANTHER" id="PTHR45255:SF1">
    <property type="entry name" value="DNAJ HOMOLOG SUBFAMILY C MEMBER 24"/>
    <property type="match status" value="1"/>
</dbReference>
<feature type="domain" description="DPH-type MB" evidence="8">
    <location>
        <begin position="122"/>
        <end position="178"/>
    </location>
</feature>
<organism evidence="9 10">
    <name type="scientific">Ambispora leptoticha</name>
    <dbReference type="NCBI Taxonomy" id="144679"/>
    <lineage>
        <taxon>Eukaryota</taxon>
        <taxon>Fungi</taxon>
        <taxon>Fungi incertae sedis</taxon>
        <taxon>Mucoromycota</taxon>
        <taxon>Glomeromycotina</taxon>
        <taxon>Glomeromycetes</taxon>
        <taxon>Archaeosporales</taxon>
        <taxon>Ambisporaceae</taxon>
        <taxon>Ambispora</taxon>
    </lineage>
</organism>
<evidence type="ECO:0000256" key="5">
    <source>
        <dbReference type="ARBA" id="ARBA00022833"/>
    </source>
</evidence>
<evidence type="ECO:0000259" key="7">
    <source>
        <dbReference type="PROSITE" id="PS50076"/>
    </source>
</evidence>
<dbReference type="EMBL" id="CAJVPS010000006">
    <property type="protein sequence ID" value="CAG8439014.1"/>
    <property type="molecule type" value="Genomic_DNA"/>
</dbReference>
<evidence type="ECO:0000256" key="1">
    <source>
        <dbReference type="ARBA" id="ARBA00003474"/>
    </source>
</evidence>
<evidence type="ECO:0000259" key="8">
    <source>
        <dbReference type="PROSITE" id="PS51074"/>
    </source>
</evidence>
<dbReference type="CDD" id="cd06257">
    <property type="entry name" value="DnaJ"/>
    <property type="match status" value="1"/>
</dbReference>
<dbReference type="Proteomes" id="UP000789508">
    <property type="component" value="Unassembled WGS sequence"/>
</dbReference>
<evidence type="ECO:0000256" key="2">
    <source>
        <dbReference type="ARBA" id="ARBA00006169"/>
    </source>
</evidence>
<accession>A0A9N8YME1</accession>
<evidence type="ECO:0000313" key="10">
    <source>
        <dbReference type="Proteomes" id="UP000789508"/>
    </source>
</evidence>
<dbReference type="SUPFAM" id="SSF46565">
    <property type="entry name" value="Chaperone J-domain"/>
    <property type="match status" value="1"/>
</dbReference>
<dbReference type="GO" id="GO:0008198">
    <property type="term" value="F:ferrous iron binding"/>
    <property type="evidence" value="ECO:0007669"/>
    <property type="project" value="TreeGrafter"/>
</dbReference>